<keyword evidence="4" id="KW-1185">Reference proteome</keyword>
<evidence type="ECO:0000313" key="3">
    <source>
        <dbReference type="EMBL" id="AWB28202.1"/>
    </source>
</evidence>
<dbReference type="KEGG" id="harc:HARCEL1_11050"/>
<dbReference type="GeneID" id="36513051"/>
<dbReference type="InterPro" id="IPR039448">
    <property type="entry name" value="Beta_helix"/>
</dbReference>
<dbReference type="Proteomes" id="UP000244727">
    <property type="component" value="Chromosome"/>
</dbReference>
<dbReference type="AlphaFoldDB" id="A0A2R4X341"/>
<dbReference type="SUPFAM" id="SSF51126">
    <property type="entry name" value="Pectin lyase-like"/>
    <property type="match status" value="1"/>
</dbReference>
<dbReference type="GO" id="GO:0000272">
    <property type="term" value="P:polysaccharide catabolic process"/>
    <property type="evidence" value="ECO:0007669"/>
    <property type="project" value="InterPro"/>
</dbReference>
<dbReference type="InterPro" id="IPR012334">
    <property type="entry name" value="Pectin_lyas_fold"/>
</dbReference>
<dbReference type="SUPFAM" id="SSF63446">
    <property type="entry name" value="Type I dockerin domain"/>
    <property type="match status" value="1"/>
</dbReference>
<dbReference type="RefSeq" id="WP_108383511.1">
    <property type="nucleotide sequence ID" value="NZ_CP028858.1"/>
</dbReference>
<accession>A0A2R4X341</accession>
<protein>
    <recommendedName>
        <fullName evidence="2">Right handed beta helix domain-containing protein</fullName>
    </recommendedName>
</protein>
<dbReference type="InterPro" id="IPR011050">
    <property type="entry name" value="Pectin_lyase_fold/virulence"/>
</dbReference>
<dbReference type="Gene3D" id="2.160.20.10">
    <property type="entry name" value="Single-stranded right-handed beta-helix, Pectin lyase-like"/>
    <property type="match status" value="2"/>
</dbReference>
<feature type="region of interest" description="Disordered" evidence="1">
    <location>
        <begin position="518"/>
        <end position="538"/>
    </location>
</feature>
<name>A0A2R4X341_9EURY</name>
<dbReference type="InterPro" id="IPR006311">
    <property type="entry name" value="TAT_signal"/>
</dbReference>
<organism evidence="3 4">
    <name type="scientific">Halococcoides cellulosivorans</name>
    <dbReference type="NCBI Taxonomy" id="1679096"/>
    <lineage>
        <taxon>Archaea</taxon>
        <taxon>Methanobacteriati</taxon>
        <taxon>Methanobacteriota</taxon>
        <taxon>Stenosarchaea group</taxon>
        <taxon>Halobacteria</taxon>
        <taxon>Halobacteriales</taxon>
        <taxon>Haloarculaceae</taxon>
        <taxon>Halococcoides</taxon>
    </lineage>
</organism>
<dbReference type="Pfam" id="PF13229">
    <property type="entry name" value="Beta_helix"/>
    <property type="match status" value="1"/>
</dbReference>
<reference evidence="3 4" key="1">
    <citation type="submission" date="2018-04" db="EMBL/GenBank/DDBJ databases">
        <title>Halococcoides cellulosivorans gen. nov., sp. nov., an extremely halophilic cellulose-utilizing haloarchaeon from hypersaline lakes.</title>
        <authorList>
            <person name="Sorokin D.Y."/>
            <person name="Toshchakov S.V."/>
            <person name="Samarov N.I."/>
            <person name="Korzhenkov A."/>
            <person name="Kublanov I.V."/>
        </authorList>
    </citation>
    <scope>NUCLEOTIDE SEQUENCE [LARGE SCALE GENOMIC DNA]</scope>
    <source>
        <strain evidence="3 4">HArcel1</strain>
    </source>
</reference>
<feature type="domain" description="Right handed beta helix" evidence="2">
    <location>
        <begin position="262"/>
        <end position="390"/>
    </location>
</feature>
<dbReference type="EMBL" id="CP028858">
    <property type="protein sequence ID" value="AWB28202.1"/>
    <property type="molecule type" value="Genomic_DNA"/>
</dbReference>
<dbReference type="InterPro" id="IPR036439">
    <property type="entry name" value="Dockerin_dom_sf"/>
</dbReference>
<sequence length="649" mass="67274">MVHEGTHQTDGAPTGRTRREALGTIAAAAGGLVGVAGTASAAPVATVTGSGGSYETTSGGSTVHTGGDLAEAIRAGIDALPDGRSSREEVLVEASGDISEQIFVPSYTDLNLQGSYYASGIIPFYADQVESITIRNLTLEGDVSMGMRIRRADDVVVDGITMEISSGIGIRIDDAYNDATPERTTDVRIGTVEISGAGHHSVETYGVTGFTADTVRTWDSGGCGLLLNNTDDAEVGLVDATRANEGGGYAGFRCANDAGPNIHVERVEAVDCGRGIFTVSNSGGITIDEVYLEGNSGNLIQDSRDVTIRSGEITETGSSGVRIDSRNDDRHPHTRNVTITGCDINNNAGYGVRETGPDTESNRIEGNGFCSNGDGAVETYADSTVVTGNTYDCSGVPGGGGVPPAIDPYLRVDGGEWQETATVSIDAGQTVEFGPHPTEGGSWSWEGPGVAADTRAIEVSPTETSTYTATYTDSSGESSTQEFTVEVCSPSTLTPYVRVDGGEWRETASVSIDAGQTVEIGPHPTEGGSWAWDGPGVSSDTRELTVSPTETGTFTATHTNACGATATLDVRVTVGPAGPAAIDGTVPTDPNGDALYEDLSGDGTLNFPDVNTLFQHTDDPAVQDHVSAYDFTGDGLVDQQDVLALFEMV</sequence>
<gene>
    <name evidence="3" type="ORF">HARCEL1_11050</name>
</gene>
<evidence type="ECO:0000259" key="2">
    <source>
        <dbReference type="Pfam" id="PF13229"/>
    </source>
</evidence>
<evidence type="ECO:0000256" key="1">
    <source>
        <dbReference type="SAM" id="MobiDB-lite"/>
    </source>
</evidence>
<evidence type="ECO:0000313" key="4">
    <source>
        <dbReference type="Proteomes" id="UP000244727"/>
    </source>
</evidence>
<dbReference type="SMART" id="SM00710">
    <property type="entry name" value="PbH1"/>
    <property type="match status" value="7"/>
</dbReference>
<dbReference type="InterPro" id="IPR006626">
    <property type="entry name" value="PbH1"/>
</dbReference>
<proteinExistence type="predicted"/>
<dbReference type="PROSITE" id="PS51318">
    <property type="entry name" value="TAT"/>
    <property type="match status" value="1"/>
</dbReference>